<protein>
    <submittedName>
        <fullName evidence="2">Protein containing DUF128</fullName>
    </submittedName>
</protein>
<dbReference type="EMBL" id="LYOS01000001">
    <property type="protein sequence ID" value="OFV68477.1"/>
    <property type="molecule type" value="Genomic_DNA"/>
</dbReference>
<dbReference type="Pfam" id="PF01995">
    <property type="entry name" value="NRD1_2"/>
    <property type="match status" value="1"/>
</dbReference>
<dbReference type="STRING" id="1838285.SCAL_000153"/>
<comment type="caution">
    <text evidence="2">The sequence shown here is derived from an EMBL/GenBank/DDBJ whole genome shotgun (WGS) entry which is preliminary data.</text>
</comment>
<dbReference type="AlphaFoldDB" id="A0A1F2PAZ2"/>
<dbReference type="PANTHER" id="PTHR41964">
    <property type="entry name" value="GLOBAL NITROGEN REGULATOR NRPR"/>
    <property type="match status" value="1"/>
</dbReference>
<evidence type="ECO:0000313" key="2">
    <source>
        <dbReference type="EMBL" id="OFV68477.1"/>
    </source>
</evidence>
<dbReference type="Gene3D" id="3.30.70.1360">
    <property type="entry name" value="mj0159-like"/>
    <property type="match status" value="2"/>
</dbReference>
<name>A0A1F2PAZ2_9EURY</name>
<evidence type="ECO:0000313" key="3">
    <source>
        <dbReference type="Proteomes" id="UP000186940"/>
    </source>
</evidence>
<dbReference type="InterPro" id="IPR002846">
    <property type="entry name" value="NRD"/>
</dbReference>
<keyword evidence="3" id="KW-1185">Reference proteome</keyword>
<reference evidence="2" key="1">
    <citation type="submission" date="2016-05" db="EMBL/GenBank/DDBJ databases">
        <title>Microbial consortia oxidize butane by reversing methanogenesis.</title>
        <authorList>
            <person name="Laso-Perez R."/>
            <person name="Richter M."/>
            <person name="Wegener G."/>
            <person name="Musat F."/>
        </authorList>
    </citation>
    <scope>NUCLEOTIDE SEQUENCE [LARGE SCALE GENOMIC DNA]</scope>
    <source>
        <strain evidence="2">BOX2</strain>
    </source>
</reference>
<proteinExistence type="predicted"/>
<gene>
    <name evidence="2" type="ORF">SCAL_000153</name>
</gene>
<dbReference type="Proteomes" id="UP000186940">
    <property type="component" value="Unassembled WGS sequence"/>
</dbReference>
<dbReference type="PANTHER" id="PTHR41964:SF1">
    <property type="entry name" value="GLOBAL NITROGEN REGULATOR NRPR"/>
    <property type="match status" value="1"/>
</dbReference>
<dbReference type="InterPro" id="IPR036984">
    <property type="entry name" value="NrpR_dom_sf"/>
</dbReference>
<evidence type="ECO:0000259" key="1">
    <source>
        <dbReference type="Pfam" id="PF01995"/>
    </source>
</evidence>
<sequence>MLESVQGNPSPAISKIRDAIFNVTFDPWEKEGKVIVNVSYVNSDDVERVLEIYRLVDRLNISISPYIKILDEAADNKVGIMTICSITIDGILLKHGISINPVGGGVLYVEAARGVRFTDFLKYESTTIDPLETLTGMGLTSITDVIKTGSGKILANIREAPMIVKSDVERLLEKIAHSGLNGVLEVGEPNRDLFDIPMERDHFGIVIAGGINPLVAAAETGIRVENHAISGIVEISEMERISDV</sequence>
<accession>A0A1F2PAZ2</accession>
<dbReference type="InterPro" id="IPR038982">
    <property type="entry name" value="NrpR"/>
</dbReference>
<feature type="domain" description="NrpR regulatory" evidence="1">
    <location>
        <begin position="12"/>
        <end position="239"/>
    </location>
</feature>
<organism evidence="2 3">
    <name type="scientific">Candidatus Syntropharchaeum caldarium</name>
    <dbReference type="NCBI Taxonomy" id="1838285"/>
    <lineage>
        <taxon>Archaea</taxon>
        <taxon>Methanobacteriati</taxon>
        <taxon>Methanobacteriota</taxon>
        <taxon>Stenosarchaea group</taxon>
        <taxon>Methanomicrobia</taxon>
        <taxon>Methanosarcinales</taxon>
        <taxon>ANME-2 cluster</taxon>
        <taxon>Candidatus Syntropharchaeum</taxon>
    </lineage>
</organism>